<feature type="domain" description="Ketosynthase family 3 (KS3)" evidence="19">
    <location>
        <begin position="1005"/>
        <end position="1543"/>
    </location>
</feature>
<proteinExistence type="inferred from homology"/>
<organism evidence="20 21">
    <name type="scientific">Aspergillus oryzae (strain 3.042)</name>
    <name type="common">Yellow koji mold</name>
    <dbReference type="NCBI Taxonomy" id="1160506"/>
    <lineage>
        <taxon>Eukaryota</taxon>
        <taxon>Fungi</taxon>
        <taxon>Dikarya</taxon>
        <taxon>Ascomycota</taxon>
        <taxon>Pezizomycotina</taxon>
        <taxon>Eurotiomycetes</taxon>
        <taxon>Eurotiomycetidae</taxon>
        <taxon>Eurotiales</taxon>
        <taxon>Aspergillaceae</taxon>
        <taxon>Aspergillus</taxon>
        <taxon>Aspergillus subgen. Circumdati</taxon>
    </lineage>
</organism>
<dbReference type="InterPro" id="IPR050830">
    <property type="entry name" value="Fungal_FAS"/>
</dbReference>
<dbReference type="Gene3D" id="6.10.250.1930">
    <property type="match status" value="1"/>
</dbReference>
<dbReference type="Pfam" id="PF00109">
    <property type="entry name" value="ketoacyl-synt"/>
    <property type="match status" value="1"/>
</dbReference>
<evidence type="ECO:0000256" key="1">
    <source>
        <dbReference type="ARBA" id="ARBA00007485"/>
    </source>
</evidence>
<evidence type="ECO:0000256" key="5">
    <source>
        <dbReference type="ARBA" id="ARBA00022832"/>
    </source>
</evidence>
<dbReference type="CDD" id="cd00828">
    <property type="entry name" value="elong_cond_enzymes"/>
    <property type="match status" value="1"/>
</dbReference>
<feature type="region of interest" description="Disordered" evidence="17">
    <location>
        <begin position="1234"/>
        <end position="1260"/>
    </location>
</feature>
<dbReference type="InterPro" id="IPR020841">
    <property type="entry name" value="PKS_Beta-ketoAc_synthase_dom"/>
</dbReference>
<sequence>MQPEVEQQLAYVLLIELLAHQFASPVQWIETQDGLITEQNVERFIEIGPADILTGMLRKTVGQQYKSQDAARHMTRKLLSYAQNADEIQYISGSSTATSRPAVKPHPLLSQGPSASSKTAETIPPAPAETQINTAPAPVAKVAMVADAPVQAKDIVIAIIAQKLRKSHAEVATDKTIKLLVSGRSTLENEIVGDLDAEFGSLPERAEELGLEELCNTLQSGAAFSGQLGKVSTGIVSRVFAQKLPAGFSSGDARDYLQTRWGLGAGRQDSVFLRASTAQTSSRLASSGEAQTFFDQIVQQYATDNGLNLSASAPAAEAAAVSAPVDSKALGLVKKDQERLRKAQMELYARLLGKDLGHDAREALKAQLATVKLQEQLDFITAEVGDVFISGIRPLWAAAKVRRYNSSWNWVLQDTLHLFHRILRGNFGNADFPKYSNAIANRSSPRLLQMIKYLSNSPCSLWGTRFPEAKTVMRRLVDLCEKPRAPRFEPLAANYDAFIKGPSTTVDENGHIKYREVPRGGSPVIASIHIKTQRHSTWLTDRSVTALYLDEVQSSWNDGITFINKCVLMTGVSIGSIGAEILKGLLSGGAKVVVTTSSYSSATTRFYQRLYVEHGSRGSELIVAPFNQGSQHDLDGLVEYIYTSGTGLGWDLDHVVPFAAISEAGREIDNIDAKSELAHRIMLTNTLRLLGAIKRQKQLRGYRTRPTQVILPLSPNHGAFGNDGLYGESKIALESLFEKWHSESWSTYLSICGAVIGWTRGTGLMADNNIVAAGIERHGVQTFSTAEMGAYILVLMTRKLANQCNVQPLYADLTGGLNTIPNLRATLDKVRREIVDKSAMRTVLAREQAAEQKLTTCSSPTTPEKGARTRLANIRFSFPALPDAKTEVDPLRANLMGMADLERIVVVTGFSEVGPYGNSRTRWQMEATGRLSLEGCIEMAWIMGLIKHHDGPLDGKHFTGWVDAKTKKPVQDMDVKARYEEHILNHTGIRLVEPDLDPSEPPGKRRLLQEVVLEEDLPPFEVFPEVAEQLINEHGENLVDISPQGEQCVVNLKKGVVLMIPKALQYQHAVAGQVPTGWDARAYGIPEDIVAQVDRGTLFTLVSTMEALVASGITDPYELYQYIHLSEFGNCIGSGLGGVHSLKKMFRDRYLDKDVQKDILQETFINTTAAWVNMLLISSAGPIRTSVGACATSIESLETGFETIVTGRAKICLVGGYDDMTQAVAEEFANMKATTNPEEEAKKGRLPQEMSRPAAESRSGFVESQGSGVQVITSARLALDLGLPIHGIVAWVGTASDKTSRSVPAPGQGILTNAREKPNSRFPSPLLDIRYRKRRLEARLKQINESVDLEVQMLEEQMTQDGEVPEELQEELQNHKRFVEGEAERQRKEALNTFGNEFWKNESAISPVRGSLAVFGLTIDDLDFVSLHGTSTVMNDKNEAAVLEAQMRHLGRVPGNPLYAISQKYLTGHPKGAAGAWMLNGGLQVLDTGLIPGNRNLDNVDGKLQDNEYILYPNRSIQTKGLKAFSVTSFGFGQKGAQAIVVHPRYLYAMLEDGEYHAYRTRRLTRYRKAFRFFHHGLATNTMFVAKTEAPYRPDQQNAVLLDPTARMQSKESTDAVPVEIMRDVPAEFTSGKQQRAYWAFTVQGVKYGSSGEEAAALKTDSNPWQVFVDTGNDFSILPEAVVDPVNKQFSPPGVWDDKLKVYVVDCDAKAPEFGVTIGDQTFYHAAEDLIYEVGEGVCVSSLLPAEKVGMKYVVVYILGAPFYKNVIAVHDFGKNELRFAQK</sequence>
<dbReference type="Pfam" id="PF02801">
    <property type="entry name" value="Ketoacyl-synt_C"/>
    <property type="match status" value="1"/>
</dbReference>
<dbReference type="GO" id="GO:0008897">
    <property type="term" value="F:holo-[acyl-carrier-protein] synthase activity"/>
    <property type="evidence" value="ECO:0007669"/>
    <property type="project" value="InterPro"/>
</dbReference>
<comment type="similarity">
    <text evidence="1 13">Belongs to the thiolase-like superfamily. Fungal fatty acid synthetase subunit alpha family.</text>
</comment>
<evidence type="ECO:0000313" key="20">
    <source>
        <dbReference type="EMBL" id="EIT74418.1"/>
    </source>
</evidence>
<dbReference type="GO" id="GO:0044550">
    <property type="term" value="P:secondary metabolite biosynthetic process"/>
    <property type="evidence" value="ECO:0007669"/>
    <property type="project" value="UniProtKB-ARBA"/>
</dbReference>
<dbReference type="Gene3D" id="3.40.50.720">
    <property type="entry name" value="NAD(P)-binding Rossmann-like Domain"/>
    <property type="match status" value="2"/>
</dbReference>
<evidence type="ECO:0000256" key="13">
    <source>
        <dbReference type="PIRNR" id="PIRNR000454"/>
    </source>
</evidence>
<evidence type="ECO:0000256" key="11">
    <source>
        <dbReference type="ARBA" id="ARBA00048237"/>
    </source>
</evidence>
<evidence type="ECO:0000256" key="7">
    <source>
        <dbReference type="ARBA" id="ARBA00023002"/>
    </source>
</evidence>
<dbReference type="Gene3D" id="3.30.70.2490">
    <property type="match status" value="1"/>
</dbReference>
<feature type="compositionally biased region" description="Polar residues" evidence="17">
    <location>
        <begin position="111"/>
        <end position="120"/>
    </location>
</feature>
<dbReference type="InterPro" id="IPR014030">
    <property type="entry name" value="Ketoacyl_synth_N"/>
</dbReference>
<dbReference type="Proteomes" id="UP000002812">
    <property type="component" value="Unassembled WGS sequence"/>
</dbReference>
<dbReference type="PIRSF" id="PIRSF000454">
    <property type="entry name" value="FAS_yeast_alpha"/>
    <property type="match status" value="1"/>
</dbReference>
<evidence type="ECO:0000313" key="21">
    <source>
        <dbReference type="Proteomes" id="UP000002812"/>
    </source>
</evidence>
<keyword evidence="6" id="KW-0521">NADP</keyword>
<comment type="catalytic activity">
    <reaction evidence="11">
        <text>acetyl-CoA + n malonyl-CoA + 2n NADPH + 4n H(+) = a long-chain-acyl-CoA + n CoA + n CO2 + 2n NADP(+).</text>
        <dbReference type="EC" id="2.3.1.86"/>
    </reaction>
</comment>
<dbReference type="FunFam" id="3.90.25.70:FF:000001">
    <property type="entry name" value="Fatty acid synthase subunit alpha"/>
    <property type="match status" value="1"/>
</dbReference>
<evidence type="ECO:0000256" key="17">
    <source>
        <dbReference type="SAM" id="MobiDB-lite"/>
    </source>
</evidence>
<evidence type="ECO:0000259" key="18">
    <source>
        <dbReference type="PROSITE" id="PS51767"/>
    </source>
</evidence>
<feature type="active site" description="For beta-ketoacyl synthase activity" evidence="14">
    <location>
        <position position="1190"/>
    </location>
</feature>
<dbReference type="InterPro" id="IPR016039">
    <property type="entry name" value="Thiolase-like"/>
</dbReference>
<evidence type="ECO:0000256" key="9">
    <source>
        <dbReference type="ARBA" id="ARBA00023160"/>
    </source>
</evidence>
<dbReference type="SUPFAM" id="SSF53901">
    <property type="entry name" value="Thiolase-like"/>
    <property type="match status" value="2"/>
</dbReference>
<dbReference type="HOGENOM" id="CLU_000114_0_0_1"/>
<keyword evidence="10" id="KW-0511">Multifunctional enzyme</keyword>
<feature type="modified residue" description="O-(pantetheine 4'-phosphoryl)serine" evidence="15">
    <location>
        <position position="185"/>
    </location>
</feature>
<dbReference type="SUPFAM" id="SSF52151">
    <property type="entry name" value="FabD/lysophospholipase-like"/>
    <property type="match status" value="1"/>
</dbReference>
<protein>
    <submittedName>
        <fullName evidence="20">3-oxoacyl-(Acyl-carrier-protein) synthase</fullName>
    </submittedName>
</protein>
<evidence type="ECO:0000256" key="3">
    <source>
        <dbReference type="ARBA" id="ARBA00022553"/>
    </source>
</evidence>
<evidence type="ECO:0000256" key="12">
    <source>
        <dbReference type="ARBA" id="ARBA00048508"/>
    </source>
</evidence>
<dbReference type="GO" id="GO:0042759">
    <property type="term" value="P:long-chain fatty acid biosynthetic process"/>
    <property type="evidence" value="ECO:0007669"/>
    <property type="project" value="UniProtKB-UniRule"/>
</dbReference>
<evidence type="ECO:0000256" key="15">
    <source>
        <dbReference type="PIRSR" id="PIRSR000454-4"/>
    </source>
</evidence>
<feature type="domain" description="Peptidase A1" evidence="18">
    <location>
        <begin position="1374"/>
        <end position="1781"/>
    </location>
</feature>
<dbReference type="GO" id="GO:0004321">
    <property type="term" value="F:fatty-acyl-CoA synthase activity"/>
    <property type="evidence" value="ECO:0007669"/>
    <property type="project" value="UniProtKB-EC"/>
</dbReference>
<keyword evidence="5" id="KW-0276">Fatty acid metabolism</keyword>
<dbReference type="InterPro" id="IPR021109">
    <property type="entry name" value="Peptidase_aspartic_dom_sf"/>
</dbReference>
<evidence type="ECO:0000256" key="2">
    <source>
        <dbReference type="ARBA" id="ARBA00022450"/>
    </source>
</evidence>
<accession>I8TKU2</accession>
<keyword evidence="16" id="KW-0175">Coiled coil</keyword>
<dbReference type="InterPro" id="IPR033121">
    <property type="entry name" value="PEPTIDASE_A1"/>
</dbReference>
<evidence type="ECO:0000256" key="4">
    <source>
        <dbReference type="ARBA" id="ARBA00022679"/>
    </source>
</evidence>
<dbReference type="SUPFAM" id="SSF51735">
    <property type="entry name" value="NAD(P)-binding Rossmann-fold domains"/>
    <property type="match status" value="1"/>
</dbReference>
<dbReference type="Gene3D" id="6.10.140.1410">
    <property type="match status" value="1"/>
</dbReference>
<evidence type="ECO:0000256" key="6">
    <source>
        <dbReference type="ARBA" id="ARBA00022857"/>
    </source>
</evidence>
<dbReference type="InterPro" id="IPR026025">
    <property type="entry name" value="FAS_alpha_yeast"/>
</dbReference>
<dbReference type="Gene3D" id="3.40.47.10">
    <property type="match status" value="1"/>
</dbReference>
<dbReference type="PANTHER" id="PTHR10982">
    <property type="entry name" value="MALONYL COA-ACYL CARRIER PROTEIN TRANSACYLASE"/>
    <property type="match status" value="1"/>
</dbReference>
<dbReference type="Gene3D" id="3.90.25.70">
    <property type="match status" value="1"/>
</dbReference>
<name>I8TKU2_ASPO3</name>
<dbReference type="Pfam" id="PF18325">
    <property type="entry name" value="Fas_alpha_ACP"/>
    <property type="match status" value="1"/>
</dbReference>
<dbReference type="GO" id="GO:0004312">
    <property type="term" value="F:fatty acid synthase activity"/>
    <property type="evidence" value="ECO:0007669"/>
    <property type="project" value="InterPro"/>
</dbReference>
<dbReference type="GO" id="GO:0004315">
    <property type="term" value="F:3-oxoacyl-[acyl-carrier-protein] synthase activity"/>
    <property type="evidence" value="ECO:0007669"/>
    <property type="project" value="InterPro"/>
</dbReference>
<dbReference type="EMBL" id="AKHY01000194">
    <property type="protein sequence ID" value="EIT74418.1"/>
    <property type="molecule type" value="Genomic_DNA"/>
</dbReference>
<keyword evidence="7" id="KW-0560">Oxidoreductase</keyword>
<dbReference type="SUPFAM" id="SSF50630">
    <property type="entry name" value="Acid proteases"/>
    <property type="match status" value="1"/>
</dbReference>
<dbReference type="CDD" id="cd08950">
    <property type="entry name" value="KR_fFAS_SDR_c_like"/>
    <property type="match status" value="1"/>
</dbReference>
<evidence type="ECO:0000256" key="14">
    <source>
        <dbReference type="PIRSR" id="PIRSR000454-1"/>
    </source>
</evidence>
<dbReference type="PROSITE" id="PS51767">
    <property type="entry name" value="PEPTIDASE_A1"/>
    <property type="match status" value="1"/>
</dbReference>
<comment type="caution">
    <text evidence="20">The sequence shown here is derived from an EMBL/GenBank/DDBJ whole genome shotgun (WGS) entry which is preliminary data.</text>
</comment>
<reference evidence="20 21" key="1">
    <citation type="journal article" date="2012" name="Eukaryot. Cell">
        <title>Draft genome sequence of Aspergillus oryzae strain 3.042.</title>
        <authorList>
            <person name="Zhao G."/>
            <person name="Yao Y."/>
            <person name="Qi W."/>
            <person name="Wang C."/>
            <person name="Hou L."/>
            <person name="Zeng B."/>
            <person name="Cao X."/>
        </authorList>
    </citation>
    <scope>NUCLEOTIDE SEQUENCE [LARGE SCALE GENOMIC DNA]</scope>
    <source>
        <strain evidence="20 21">3.042</strain>
    </source>
</reference>
<evidence type="ECO:0000256" key="10">
    <source>
        <dbReference type="ARBA" id="ARBA00023268"/>
    </source>
</evidence>
<dbReference type="InterPro" id="IPR041550">
    <property type="entry name" value="FASI_helical"/>
</dbReference>
<dbReference type="FunFam" id="3.40.50.720:FF:000168">
    <property type="entry name" value="Fatty acid synthase subunit alpha"/>
    <property type="match status" value="1"/>
</dbReference>
<dbReference type="PROSITE" id="PS52004">
    <property type="entry name" value="KS3_2"/>
    <property type="match status" value="1"/>
</dbReference>
<feature type="region of interest" description="Disordered" evidence="17">
    <location>
        <begin position="95"/>
        <end position="123"/>
    </location>
</feature>
<dbReference type="PANTHER" id="PTHR10982:SF21">
    <property type="entry name" value="FATTY ACID SYNTHASE SUBUNIT BETA"/>
    <property type="match status" value="1"/>
</dbReference>
<dbReference type="GO" id="GO:0005835">
    <property type="term" value="C:fatty acid synthase complex"/>
    <property type="evidence" value="ECO:0007669"/>
    <property type="project" value="InterPro"/>
</dbReference>
<evidence type="ECO:0000259" key="19">
    <source>
        <dbReference type="PROSITE" id="PS52004"/>
    </source>
</evidence>
<evidence type="ECO:0000256" key="16">
    <source>
        <dbReference type="SAM" id="Coils"/>
    </source>
</evidence>
<keyword evidence="8" id="KW-0443">Lipid metabolism</keyword>
<keyword evidence="9" id="KW-0275">Fatty acid biosynthesis</keyword>
<dbReference type="GO" id="GO:0004316">
    <property type="term" value="F:3-oxoacyl-[acyl-carrier-protein] reductase (NADPH) activity"/>
    <property type="evidence" value="ECO:0007669"/>
    <property type="project" value="UniProtKB-EC"/>
</dbReference>
<gene>
    <name evidence="20" type="ORF">Ao3042_09538</name>
</gene>
<feature type="coiled-coil region" evidence="16">
    <location>
        <begin position="1337"/>
        <end position="1389"/>
    </location>
</feature>
<keyword evidence="4 13" id="KW-0808">Transferase</keyword>
<dbReference type="Pfam" id="PF00026">
    <property type="entry name" value="Asp"/>
    <property type="match status" value="1"/>
</dbReference>
<dbReference type="InterPro" id="IPR014031">
    <property type="entry name" value="Ketoacyl_synth_C"/>
</dbReference>
<keyword evidence="3" id="KW-0597">Phosphoprotein</keyword>
<dbReference type="InterPro" id="IPR047224">
    <property type="entry name" value="FAS_alpha_su_C"/>
</dbReference>
<dbReference type="InterPro" id="IPR016035">
    <property type="entry name" value="Acyl_Trfase/lysoPLipase"/>
</dbReference>
<dbReference type="OrthoDB" id="4251012at2759"/>
<reference evidence="21" key="2">
    <citation type="submission" date="2012-06" db="EMBL/GenBank/DDBJ databases">
        <title>Comparative genomic analyses of Aspergillus oryzae 3.042 and A. oryzae RIB40 for soy-sauce fermentation.</title>
        <authorList>
            <person name="Zhao G."/>
            <person name="Hou L."/>
            <person name="Wang C."/>
            <person name="Cao X."/>
        </authorList>
    </citation>
    <scope>NUCLEOTIDE SEQUENCE [LARGE SCALE GENOMIC DNA]</scope>
    <source>
        <strain evidence="21">3.042</strain>
    </source>
</reference>
<comment type="catalytic activity">
    <reaction evidence="12">
        <text>a (3R)-hydroxyacyl-[ACP] + NADP(+) = a 3-oxoacyl-[ACP] + NADPH + H(+)</text>
        <dbReference type="Rhea" id="RHEA:17397"/>
        <dbReference type="Rhea" id="RHEA-COMP:9916"/>
        <dbReference type="Rhea" id="RHEA-COMP:9945"/>
        <dbReference type="ChEBI" id="CHEBI:15378"/>
        <dbReference type="ChEBI" id="CHEBI:57783"/>
        <dbReference type="ChEBI" id="CHEBI:58349"/>
        <dbReference type="ChEBI" id="CHEBI:78776"/>
        <dbReference type="ChEBI" id="CHEBI:78827"/>
        <dbReference type="EC" id="1.1.1.100"/>
    </reaction>
</comment>
<dbReference type="Pfam" id="PF18314">
    <property type="entry name" value="FAS_I_H"/>
    <property type="match status" value="1"/>
</dbReference>
<keyword evidence="2 13" id="KW-0596">Phosphopantetheine</keyword>
<feature type="region of interest" description="Disordered" evidence="17">
    <location>
        <begin position="1298"/>
        <end position="1319"/>
    </location>
</feature>
<keyword evidence="9" id="KW-0444">Lipid biosynthesis</keyword>
<dbReference type="Gene3D" id="2.40.70.10">
    <property type="entry name" value="Acid Proteases"/>
    <property type="match status" value="1"/>
</dbReference>
<evidence type="ECO:0000256" key="8">
    <source>
        <dbReference type="ARBA" id="ARBA00023098"/>
    </source>
</evidence>
<dbReference type="InterPro" id="IPR040899">
    <property type="entry name" value="Fas_alpha_ACP"/>
</dbReference>
<dbReference type="InterPro" id="IPR036291">
    <property type="entry name" value="NAD(P)-bd_dom_sf"/>
</dbReference>